<organism evidence="2 3">
    <name type="scientific">Acer negundo</name>
    <name type="common">Box elder</name>
    <dbReference type="NCBI Taxonomy" id="4023"/>
    <lineage>
        <taxon>Eukaryota</taxon>
        <taxon>Viridiplantae</taxon>
        <taxon>Streptophyta</taxon>
        <taxon>Embryophyta</taxon>
        <taxon>Tracheophyta</taxon>
        <taxon>Spermatophyta</taxon>
        <taxon>Magnoliopsida</taxon>
        <taxon>eudicotyledons</taxon>
        <taxon>Gunneridae</taxon>
        <taxon>Pentapetalae</taxon>
        <taxon>rosids</taxon>
        <taxon>malvids</taxon>
        <taxon>Sapindales</taxon>
        <taxon>Sapindaceae</taxon>
        <taxon>Hippocastanoideae</taxon>
        <taxon>Acereae</taxon>
        <taxon>Acer</taxon>
    </lineage>
</organism>
<dbReference type="SUPFAM" id="SSF56672">
    <property type="entry name" value="DNA/RNA polymerases"/>
    <property type="match status" value="1"/>
</dbReference>
<gene>
    <name evidence="2" type="ORF">LWI28_015869</name>
</gene>
<dbReference type="InterPro" id="IPR013103">
    <property type="entry name" value="RVT_2"/>
</dbReference>
<keyword evidence="3" id="KW-1185">Reference proteome</keyword>
<reference evidence="2" key="2">
    <citation type="submission" date="2023-02" db="EMBL/GenBank/DDBJ databases">
        <authorList>
            <person name="Swenson N.G."/>
            <person name="Wegrzyn J.L."/>
            <person name="Mcevoy S.L."/>
        </authorList>
    </citation>
    <scope>NUCLEOTIDE SEQUENCE</scope>
    <source>
        <strain evidence="2">91603</strain>
        <tissue evidence="2">Leaf</tissue>
    </source>
</reference>
<name>A0AAD5IEJ6_ACENE</name>
<evidence type="ECO:0000313" key="2">
    <source>
        <dbReference type="EMBL" id="KAI9161265.1"/>
    </source>
</evidence>
<dbReference type="InterPro" id="IPR043502">
    <property type="entry name" value="DNA/RNA_pol_sf"/>
</dbReference>
<comment type="caution">
    <text evidence="2">The sequence shown here is derived from an EMBL/GenBank/DDBJ whole genome shotgun (WGS) entry which is preliminary data.</text>
</comment>
<dbReference type="Pfam" id="PF07727">
    <property type="entry name" value="RVT_2"/>
    <property type="match status" value="1"/>
</dbReference>
<dbReference type="AlphaFoldDB" id="A0AAD5IEJ6"/>
<sequence length="112" mass="12976">MAIPQGFSHKEEHLPANSICKLQKSLYGLKQASRQWYAKFSSALLEEGFHQLTLDHFLFIKIKGALFIALLVYVDDIILASNNEEAMIFLKDSLNKRFKLKDLRDLRYFLGL</sequence>
<dbReference type="EMBL" id="JAJSOW010000106">
    <property type="protein sequence ID" value="KAI9161265.1"/>
    <property type="molecule type" value="Genomic_DNA"/>
</dbReference>
<reference evidence="2" key="1">
    <citation type="journal article" date="2022" name="Plant J.">
        <title>Strategies of tolerance reflected in two North American maple genomes.</title>
        <authorList>
            <person name="McEvoy S.L."/>
            <person name="Sezen U.U."/>
            <person name="Trouern-Trend A."/>
            <person name="McMahon S.M."/>
            <person name="Schaberg P.G."/>
            <person name="Yang J."/>
            <person name="Wegrzyn J.L."/>
            <person name="Swenson N.G."/>
        </authorList>
    </citation>
    <scope>NUCLEOTIDE SEQUENCE</scope>
    <source>
        <strain evidence="2">91603</strain>
    </source>
</reference>
<feature type="domain" description="Reverse transcriptase Ty1/copia-type" evidence="1">
    <location>
        <begin position="4"/>
        <end position="112"/>
    </location>
</feature>
<evidence type="ECO:0000313" key="3">
    <source>
        <dbReference type="Proteomes" id="UP001064489"/>
    </source>
</evidence>
<accession>A0AAD5IEJ6</accession>
<proteinExistence type="predicted"/>
<protein>
    <recommendedName>
        <fullName evidence="1">Reverse transcriptase Ty1/copia-type domain-containing protein</fullName>
    </recommendedName>
</protein>
<dbReference type="Proteomes" id="UP001064489">
    <property type="component" value="Chromosome 2"/>
</dbReference>
<evidence type="ECO:0000259" key="1">
    <source>
        <dbReference type="Pfam" id="PF07727"/>
    </source>
</evidence>